<reference evidence="1" key="1">
    <citation type="submission" date="2023-05" db="EMBL/GenBank/DDBJ databases">
        <authorList>
            <consortium name="ELIXIR-Norway"/>
        </authorList>
    </citation>
    <scope>NUCLEOTIDE SEQUENCE</scope>
</reference>
<evidence type="ECO:0000313" key="1">
    <source>
        <dbReference type="EMBL" id="CAN0560768.1"/>
    </source>
</evidence>
<reference evidence="1" key="2">
    <citation type="submission" date="2025-03" db="EMBL/GenBank/DDBJ databases">
        <authorList>
            <consortium name="ELIXIR-Norway"/>
            <consortium name="Elixir Norway"/>
        </authorList>
    </citation>
    <scope>NUCLEOTIDE SEQUENCE</scope>
</reference>
<name>A0AC60A990_RANTA</name>
<dbReference type="Proteomes" id="UP001162501">
    <property type="component" value="Chromosome 8"/>
</dbReference>
<sequence>MTGPLPPDCISVSPPSEQEYEWKQGAADTQLGHTCEAGQPVSVMLPRVERRELALQSTRSSHGTGCLTGSRQQAEEANFRGTGCCCAAALLPLQVQSACPYTAVTAILSHAVTISVHGRCRHLESWGPVQLSLQWPS</sequence>
<accession>A0AC60A990</accession>
<organism evidence="1 2">
    <name type="scientific">Rangifer tarandus platyrhynchus</name>
    <name type="common">Svalbard reindeer</name>
    <dbReference type="NCBI Taxonomy" id="3082113"/>
    <lineage>
        <taxon>Eukaryota</taxon>
        <taxon>Metazoa</taxon>
        <taxon>Chordata</taxon>
        <taxon>Craniata</taxon>
        <taxon>Vertebrata</taxon>
        <taxon>Euteleostomi</taxon>
        <taxon>Mammalia</taxon>
        <taxon>Eutheria</taxon>
        <taxon>Laurasiatheria</taxon>
        <taxon>Artiodactyla</taxon>
        <taxon>Ruminantia</taxon>
        <taxon>Pecora</taxon>
        <taxon>Cervidae</taxon>
        <taxon>Odocoileinae</taxon>
        <taxon>Rangifer</taxon>
    </lineage>
</organism>
<protein>
    <submittedName>
        <fullName evidence="1">Uncharacterized protein</fullName>
    </submittedName>
</protein>
<proteinExistence type="predicted"/>
<gene>
    <name evidence="1" type="ORF">MRATA1EN22A_LOCUS27075</name>
</gene>
<dbReference type="EMBL" id="OX596092">
    <property type="protein sequence ID" value="CAN0560768.1"/>
    <property type="molecule type" value="Genomic_DNA"/>
</dbReference>
<evidence type="ECO:0000313" key="2">
    <source>
        <dbReference type="Proteomes" id="UP001162501"/>
    </source>
</evidence>